<reference evidence="1" key="1">
    <citation type="journal article" date="2021" name="Proc. Natl. Acad. Sci. U.S.A.">
        <title>A Catalog of Tens of Thousands of Viruses from Human Metagenomes Reveals Hidden Associations with Chronic Diseases.</title>
        <authorList>
            <person name="Tisza M.J."/>
            <person name="Buck C.B."/>
        </authorList>
    </citation>
    <scope>NUCLEOTIDE SEQUENCE</scope>
    <source>
        <strain evidence="1">Ct6zJ3</strain>
    </source>
</reference>
<sequence length="118" mass="13693">MSWCWVTCCFYRLLMISAYMCTLNQLALYPYPPTPRGWSEVCLAHPPQIHLPNAETFRRLHTSQRCSAYACLHSPVRLVYQSPPAAALLFRFALCDARYSSLTRLPYWLQVGSYVVER</sequence>
<dbReference type="EMBL" id="BK015844">
    <property type="protein sequence ID" value="DAE27648.1"/>
    <property type="molecule type" value="Genomic_DNA"/>
</dbReference>
<name>A0A8S5R8D1_9VIRU</name>
<evidence type="ECO:0000313" key="1">
    <source>
        <dbReference type="EMBL" id="DAE27648.1"/>
    </source>
</evidence>
<proteinExistence type="predicted"/>
<accession>A0A8S5R8D1</accession>
<protein>
    <submittedName>
        <fullName evidence="1">Uncharacterized protein</fullName>
    </submittedName>
</protein>
<organism evidence="1">
    <name type="scientific">virus sp. ct6zJ3</name>
    <dbReference type="NCBI Taxonomy" id="2826792"/>
    <lineage>
        <taxon>Viruses</taxon>
    </lineage>
</organism>